<dbReference type="Proteomes" id="UP000669887">
    <property type="component" value="Unassembled WGS sequence"/>
</dbReference>
<name>A0AAW4JCX9_9ACTN</name>
<dbReference type="InterPro" id="IPR001585">
    <property type="entry name" value="TAL/FSA"/>
</dbReference>
<dbReference type="Proteomes" id="UP000199405">
    <property type="component" value="Unassembled WGS sequence"/>
</dbReference>
<dbReference type="EMBL" id="FMCQ01000007">
    <property type="protein sequence ID" value="SCF01748.1"/>
    <property type="molecule type" value="Genomic_DNA"/>
</dbReference>
<dbReference type="AlphaFoldDB" id="A0AAW4JCX9"/>
<dbReference type="RefSeq" id="WP_091425001.1">
    <property type="nucleotide sequence ID" value="NZ_FMCQ01000007.1"/>
</dbReference>
<keyword evidence="4" id="KW-1185">Reference proteome</keyword>
<evidence type="ECO:0000256" key="1">
    <source>
        <dbReference type="ARBA" id="ARBA00023270"/>
    </source>
</evidence>
<dbReference type="Gene3D" id="3.20.20.70">
    <property type="entry name" value="Aldolase class I"/>
    <property type="match status" value="1"/>
</dbReference>
<protein>
    <submittedName>
        <fullName evidence="3">Transaldolase</fullName>
    </submittedName>
</protein>
<evidence type="ECO:0000313" key="4">
    <source>
        <dbReference type="Proteomes" id="UP000199405"/>
    </source>
</evidence>
<dbReference type="EMBL" id="JAGFVQ010000007">
    <property type="protein sequence ID" value="MBO4139757.1"/>
    <property type="molecule type" value="Genomic_DNA"/>
</dbReference>
<organism evidence="2 5">
    <name type="scientific">Micromonospora tulbaghiae</name>
    <dbReference type="NCBI Taxonomy" id="479978"/>
    <lineage>
        <taxon>Bacteria</taxon>
        <taxon>Bacillati</taxon>
        <taxon>Actinomycetota</taxon>
        <taxon>Actinomycetes</taxon>
        <taxon>Micromonosporales</taxon>
        <taxon>Micromonosporaceae</taxon>
        <taxon>Micromonospora</taxon>
    </lineage>
</organism>
<accession>A0AAW4JCX9</accession>
<dbReference type="InterPro" id="IPR013785">
    <property type="entry name" value="Aldolase_TIM"/>
</dbReference>
<proteinExistence type="predicted"/>
<dbReference type="SUPFAM" id="SSF51569">
    <property type="entry name" value="Aldolase"/>
    <property type="match status" value="1"/>
</dbReference>
<dbReference type="GO" id="GO:0005975">
    <property type="term" value="P:carbohydrate metabolic process"/>
    <property type="evidence" value="ECO:0007669"/>
    <property type="project" value="InterPro"/>
</dbReference>
<evidence type="ECO:0000313" key="3">
    <source>
        <dbReference type="EMBL" id="SCF01748.1"/>
    </source>
</evidence>
<comment type="caution">
    <text evidence="2">The sequence shown here is derived from an EMBL/GenBank/DDBJ whole genome shotgun (WGS) entry which is preliminary data.</text>
</comment>
<dbReference type="GeneID" id="93471917"/>
<gene>
    <name evidence="3" type="ORF">GA0070562_5211</name>
    <name evidence="2" type="ORF">J5U46_06305</name>
</gene>
<evidence type="ECO:0000313" key="2">
    <source>
        <dbReference type="EMBL" id="MBO4139757.1"/>
    </source>
</evidence>
<evidence type="ECO:0000313" key="5">
    <source>
        <dbReference type="Proteomes" id="UP000669887"/>
    </source>
</evidence>
<keyword evidence="1" id="KW-0704">Schiff base</keyword>
<reference evidence="2" key="2">
    <citation type="submission" date="2021-03" db="EMBL/GenBank/DDBJ databases">
        <title>X isolated from Micromonospora tulbaghiae.</title>
        <authorList>
            <person name="Stennett H.L."/>
        </authorList>
    </citation>
    <scope>NUCLEOTIDE SEQUENCE</scope>
    <source>
        <strain evidence="2">28M1-20</strain>
    </source>
</reference>
<reference evidence="3 4" key="1">
    <citation type="submission" date="2016-06" db="EMBL/GenBank/DDBJ databases">
        <authorList>
            <person name="Varghese N."/>
            <person name="Submissions Spin"/>
        </authorList>
    </citation>
    <scope>NUCLEOTIDE SEQUENCE [LARGE SCALE GENOMIC DNA]</scope>
    <source>
        <strain evidence="3 4">DSM 45142</strain>
    </source>
</reference>
<sequence length="216" mass="23351">MTSVYLDSGDSEQIRAAAEDGLIRGFTTNPTLLRQVTDDPLRHCSELLGKYDRLEVFYQPTGAYGDLEAESWAAWRLDPQRMTLKLMSTPSGIALARRLADGGAQVALTAAQSSTVMIVAEAIGCEAVIPYVDRAWRDQRTESHLVRSLAQVRHGNTRIIAASVKNAGQFVQAYRDGADAVTAPLDVLRAVTADAAAIEAEQAFTAEYADTALPLP</sequence>
<dbReference type="Pfam" id="PF00923">
    <property type="entry name" value="TAL_FSA"/>
    <property type="match status" value="1"/>
</dbReference>